<proteinExistence type="predicted"/>
<keyword evidence="3" id="KW-1185">Reference proteome</keyword>
<dbReference type="Proteomes" id="UP001528850">
    <property type="component" value="Unassembled WGS sequence"/>
</dbReference>
<feature type="domain" description="Cyclic di-GMP receptor atypical PilZ" evidence="1">
    <location>
        <begin position="54"/>
        <end position="180"/>
    </location>
</feature>
<evidence type="ECO:0000313" key="2">
    <source>
        <dbReference type="EMBL" id="MDF4025147.1"/>
    </source>
</evidence>
<name>A0ABT6BAQ0_9GAMM</name>
<evidence type="ECO:0000259" key="1">
    <source>
        <dbReference type="Pfam" id="PF16823"/>
    </source>
</evidence>
<comment type="caution">
    <text evidence="2">The sequence shown here is derived from an EMBL/GenBank/DDBJ whole genome shotgun (WGS) entry which is preliminary data.</text>
</comment>
<reference evidence="2 3" key="1">
    <citation type="journal article" date="2024" name="Curr. Microbiol.">
        <title>Luteibacter sahnii sp. nov., A Novel Yellow-Colored Xanthomonadin Pigment Producing Probiotic Bacterium from Healthy Rice Seed Microbiome.</title>
        <authorList>
            <person name="Jaiswal G."/>
            <person name="Rana R."/>
            <person name="Nayak P.K."/>
            <person name="Chouhan R."/>
            <person name="Gandhi S.G."/>
            <person name="Patel H.K."/>
            <person name="Patil P.B."/>
        </authorList>
    </citation>
    <scope>NUCLEOTIDE SEQUENCE [LARGE SCALE GENOMIC DNA]</scope>
    <source>
        <strain evidence="2 3">PPL201</strain>
    </source>
</reference>
<organism evidence="2 3">
    <name type="scientific">Luteibacter sahnii</name>
    <dbReference type="NCBI Taxonomy" id="3021977"/>
    <lineage>
        <taxon>Bacteria</taxon>
        <taxon>Pseudomonadati</taxon>
        <taxon>Pseudomonadota</taxon>
        <taxon>Gammaproteobacteria</taxon>
        <taxon>Lysobacterales</taxon>
        <taxon>Rhodanobacteraceae</taxon>
        <taxon>Luteibacter</taxon>
    </lineage>
</organism>
<dbReference type="EMBL" id="JARJJS010000002">
    <property type="protein sequence ID" value="MDF4025147.1"/>
    <property type="molecule type" value="Genomic_DNA"/>
</dbReference>
<dbReference type="RefSeq" id="WP_320549658.1">
    <property type="nucleotide sequence ID" value="NZ_JAQLOK010000001.1"/>
</dbReference>
<protein>
    <submittedName>
        <fullName evidence="2">PilZ domain-containing protein</fullName>
    </submittedName>
</protein>
<dbReference type="Pfam" id="PF16823">
    <property type="entry name" value="tPilZ"/>
    <property type="match status" value="1"/>
</dbReference>
<evidence type="ECO:0000313" key="3">
    <source>
        <dbReference type="Proteomes" id="UP001528850"/>
    </source>
</evidence>
<sequence>MSDDGWKAFSERVAWDARFHATCETRERPDPSELALVNDRNASVLVAVSALMERRSETSEDDGALSQEIVRLDAKLNVLMEIVNRLLLPQAGLPPRIPVRFNAHGAVLPWDGLPPVGQAVVLRLHFDACRALPLELPGVRLPGPSDGRGFIGFEGLTEATRDGIERLVFRQHRRQVAEARAQARPGDGGDGRGDVP</sequence>
<accession>A0ABT6BAQ0</accession>
<dbReference type="InterPro" id="IPR031800">
    <property type="entry name" value="PilZ_atypical"/>
</dbReference>
<gene>
    <name evidence="2" type="ORF">P3W24_09250</name>
</gene>